<keyword evidence="4" id="KW-1185">Reference proteome</keyword>
<dbReference type="AlphaFoldDB" id="A0A0N4Z2F4"/>
<accession>A0A0N4Z2F4</accession>
<keyword evidence="3" id="KW-0812">Transmembrane</keyword>
<sequence length="213" mass="25134">MVKINIPKYDDNDNTVQFLKFRSTVKKVFIVTNIINSLLVGCEIFFAFLLGLSGLPLIGAIIFEFIFLMSVVRNGQEKGMRQYSMFQVGCLILFCIRIVLSLPIIETIIFAIYGFRTVMTFFSFKYYIRYLKKMELLREEKKKMETELEEQHKLKQRTISQLFFKSFKSNTKPTQQVTNLSLPPNMKNKDTKEEPNNKSFFKNEYDNFEDIEI</sequence>
<organism evidence="4 5">
    <name type="scientific">Parastrongyloides trichosuri</name>
    <name type="common">Possum-specific nematode worm</name>
    <dbReference type="NCBI Taxonomy" id="131310"/>
    <lineage>
        <taxon>Eukaryota</taxon>
        <taxon>Metazoa</taxon>
        <taxon>Ecdysozoa</taxon>
        <taxon>Nematoda</taxon>
        <taxon>Chromadorea</taxon>
        <taxon>Rhabditida</taxon>
        <taxon>Tylenchina</taxon>
        <taxon>Panagrolaimomorpha</taxon>
        <taxon>Strongyloidoidea</taxon>
        <taxon>Strongyloididae</taxon>
        <taxon>Parastrongyloides</taxon>
    </lineage>
</organism>
<proteinExistence type="predicted"/>
<dbReference type="WBParaSite" id="PTRK_0000104900.1">
    <property type="protein sequence ID" value="PTRK_0000104900.1"/>
    <property type="gene ID" value="PTRK_0000104900"/>
</dbReference>
<dbReference type="Proteomes" id="UP000038045">
    <property type="component" value="Unplaced"/>
</dbReference>
<protein>
    <submittedName>
        <fullName evidence="5">Transporter</fullName>
    </submittedName>
</protein>
<feature type="compositionally biased region" description="Basic and acidic residues" evidence="2">
    <location>
        <begin position="187"/>
        <end position="205"/>
    </location>
</feature>
<keyword evidence="1" id="KW-0175">Coiled coil</keyword>
<keyword evidence="3" id="KW-0472">Membrane</keyword>
<evidence type="ECO:0000256" key="1">
    <source>
        <dbReference type="SAM" id="Coils"/>
    </source>
</evidence>
<feature type="coiled-coil region" evidence="1">
    <location>
        <begin position="127"/>
        <end position="157"/>
    </location>
</feature>
<reference evidence="5" key="1">
    <citation type="submission" date="2017-02" db="UniProtKB">
        <authorList>
            <consortium name="WormBaseParasite"/>
        </authorList>
    </citation>
    <scope>IDENTIFICATION</scope>
</reference>
<keyword evidence="3" id="KW-1133">Transmembrane helix</keyword>
<name>A0A0N4Z2F4_PARTI</name>
<evidence type="ECO:0000313" key="5">
    <source>
        <dbReference type="WBParaSite" id="PTRK_0000104900.1"/>
    </source>
</evidence>
<evidence type="ECO:0000256" key="3">
    <source>
        <dbReference type="SAM" id="Phobius"/>
    </source>
</evidence>
<feature type="transmembrane region" description="Helical" evidence="3">
    <location>
        <begin position="55"/>
        <end position="72"/>
    </location>
</feature>
<evidence type="ECO:0000256" key="2">
    <source>
        <dbReference type="SAM" id="MobiDB-lite"/>
    </source>
</evidence>
<feature type="transmembrane region" description="Helical" evidence="3">
    <location>
        <begin position="28"/>
        <end position="49"/>
    </location>
</feature>
<evidence type="ECO:0000313" key="4">
    <source>
        <dbReference type="Proteomes" id="UP000038045"/>
    </source>
</evidence>
<feature type="region of interest" description="Disordered" evidence="2">
    <location>
        <begin position="174"/>
        <end position="213"/>
    </location>
</feature>